<dbReference type="InterPro" id="IPR041504">
    <property type="entry name" value="AidB_N"/>
</dbReference>
<evidence type="ECO:0000259" key="6">
    <source>
        <dbReference type="Pfam" id="PF00441"/>
    </source>
</evidence>
<dbReference type="InterPro" id="IPR006089">
    <property type="entry name" value="Acyl-CoA_DH_CS"/>
</dbReference>
<dbReference type="PROSITE" id="PS00073">
    <property type="entry name" value="ACYL_COA_DH_2"/>
    <property type="match status" value="1"/>
</dbReference>
<accession>A0ABU1ILZ7</accession>
<dbReference type="Gene3D" id="2.40.110.20">
    <property type="match status" value="1"/>
</dbReference>
<feature type="domain" description="Adaptive response protein AidB N-terminal" evidence="8">
    <location>
        <begin position="14"/>
        <end position="163"/>
    </location>
</feature>
<keyword evidence="10" id="KW-1185">Reference proteome</keyword>
<comment type="caution">
    <text evidence="9">The sequence shown here is derived from an EMBL/GenBank/DDBJ whole genome shotgun (WGS) entry which is preliminary data.</text>
</comment>
<dbReference type="InterPro" id="IPR052904">
    <property type="entry name" value="Acyl-CoA_dehydrogenase-like"/>
</dbReference>
<comment type="cofactor">
    <cofactor evidence="1 5">
        <name>FAD</name>
        <dbReference type="ChEBI" id="CHEBI:57692"/>
    </cofactor>
</comment>
<dbReference type="Proteomes" id="UP001185012">
    <property type="component" value="Unassembled WGS sequence"/>
</dbReference>
<dbReference type="Gene3D" id="1.20.140.10">
    <property type="entry name" value="Butyryl-CoA Dehydrogenase, subunit A, domain 3"/>
    <property type="match status" value="1"/>
</dbReference>
<evidence type="ECO:0000256" key="3">
    <source>
        <dbReference type="ARBA" id="ARBA00022630"/>
    </source>
</evidence>
<dbReference type="PANTHER" id="PTHR42707:SF2">
    <property type="entry name" value="ACD11 DEHYDROGENASE"/>
    <property type="match status" value="1"/>
</dbReference>
<dbReference type="InterPro" id="IPR009100">
    <property type="entry name" value="AcylCoA_DH/oxidase_NM_dom_sf"/>
</dbReference>
<proteinExistence type="inferred from homology"/>
<dbReference type="InterPro" id="IPR036250">
    <property type="entry name" value="AcylCo_DH-like_C"/>
</dbReference>
<gene>
    <name evidence="9" type="ORF">JOE21_000975</name>
</gene>
<feature type="domain" description="Acyl-CoA oxidase/dehydrogenase middle" evidence="7">
    <location>
        <begin position="173"/>
        <end position="270"/>
    </location>
</feature>
<keyword evidence="4 5" id="KW-0274">FAD</keyword>
<comment type="similarity">
    <text evidence="2 5">Belongs to the acyl-CoA dehydrogenase family.</text>
</comment>
<keyword evidence="5" id="KW-0560">Oxidoreductase</keyword>
<evidence type="ECO:0000259" key="7">
    <source>
        <dbReference type="Pfam" id="PF02770"/>
    </source>
</evidence>
<reference evidence="9 10" key="1">
    <citation type="submission" date="2023-07" db="EMBL/GenBank/DDBJ databases">
        <title>Genomic Encyclopedia of Type Strains, Phase IV (KMG-IV): sequencing the most valuable type-strain genomes for metagenomic binning, comparative biology and taxonomic classification.</title>
        <authorList>
            <person name="Goeker M."/>
        </authorList>
    </citation>
    <scope>NUCLEOTIDE SEQUENCE [LARGE SCALE GENOMIC DNA]</scope>
    <source>
        <strain evidence="9 10">DSM 45903</strain>
    </source>
</reference>
<dbReference type="InterPro" id="IPR009075">
    <property type="entry name" value="AcylCo_DH/oxidase_C"/>
</dbReference>
<dbReference type="Pfam" id="PF02770">
    <property type="entry name" value="Acyl-CoA_dh_M"/>
    <property type="match status" value="1"/>
</dbReference>
<keyword evidence="3 5" id="KW-0285">Flavoprotein</keyword>
<dbReference type="InterPro" id="IPR006091">
    <property type="entry name" value="Acyl-CoA_Oxase/DH_mid-dom"/>
</dbReference>
<name>A0ABU1ILZ7_9BACL</name>
<protein>
    <submittedName>
        <fullName evidence="9">Alkylation response protein AidB-like acyl-CoA dehydrogenase</fullName>
    </submittedName>
</protein>
<dbReference type="Pfam" id="PF18158">
    <property type="entry name" value="AidB_N"/>
    <property type="match status" value="1"/>
</dbReference>
<dbReference type="EMBL" id="JAVDQG010000002">
    <property type="protein sequence ID" value="MDR6224984.1"/>
    <property type="molecule type" value="Genomic_DNA"/>
</dbReference>
<dbReference type="SUPFAM" id="SSF47203">
    <property type="entry name" value="Acyl-CoA dehydrogenase C-terminal domain-like"/>
    <property type="match status" value="1"/>
</dbReference>
<sequence>MMDYSRYRDGTELNWFESDFSMQRYLQRYLSPALREWGEGRLREMGSYAAGPMEKRARHTDREGAPRLIRYDRYGQPINEVWVNEGYQRTVEAGYGSGVVGWRYREDVPEPVPFFYTQMLHMLMSKAEVGFTCPITLTMSVAFVLEKFSSQEQRERYLPRLASMDPVTLEEGATFLTEIQGGSDVGVTRTRAVADGKHHLLTGEKWFASNCAAGLAITLAREGETKGTKGLSLFLLPRILENGEKNRITIRRLKDKLGVRAVPSGELELNGAVGFRIGEPEQGFRYMAEALNVSRMCTATGSLALSHRAFLEAAVYTANREAFGNRIDRYPMVRQTLLDMMADIEVGWALAARMMQAMDDCHTYGRETEENKALLRLLLAMAKYRLSENAVRHAKDSLELHGGNGYIEEFVTPRLLRDAQVNTVWEGPSNIMALEILKNLGREAKRTGGNSFVLLQKVEQALNQVTVPELAESVETLRQACVRLARDAKVVLEADAMVQNAHARRFADQLIDVCGAAFLLEEAQYDWDVRACSRLALVARYVVGRLGYPGAFGIGADVIPSMEWFDTIVLHREPIIHQTKQGERQ</sequence>
<dbReference type="PANTHER" id="PTHR42707">
    <property type="entry name" value="ACYL-COA DEHYDROGENASE"/>
    <property type="match status" value="1"/>
</dbReference>
<feature type="domain" description="Acyl-CoA dehydrogenase/oxidase C-terminal" evidence="6">
    <location>
        <begin position="282"/>
        <end position="440"/>
    </location>
</feature>
<evidence type="ECO:0000256" key="4">
    <source>
        <dbReference type="ARBA" id="ARBA00022827"/>
    </source>
</evidence>
<evidence type="ECO:0000313" key="10">
    <source>
        <dbReference type="Proteomes" id="UP001185012"/>
    </source>
</evidence>
<evidence type="ECO:0000256" key="1">
    <source>
        <dbReference type="ARBA" id="ARBA00001974"/>
    </source>
</evidence>
<evidence type="ECO:0000256" key="2">
    <source>
        <dbReference type="ARBA" id="ARBA00009347"/>
    </source>
</evidence>
<dbReference type="Gene3D" id="6.10.250.600">
    <property type="match status" value="1"/>
</dbReference>
<organism evidence="9 10">
    <name type="scientific">Desmospora profundinema</name>
    <dbReference type="NCBI Taxonomy" id="1571184"/>
    <lineage>
        <taxon>Bacteria</taxon>
        <taxon>Bacillati</taxon>
        <taxon>Bacillota</taxon>
        <taxon>Bacilli</taxon>
        <taxon>Bacillales</taxon>
        <taxon>Thermoactinomycetaceae</taxon>
        <taxon>Desmospora</taxon>
    </lineage>
</organism>
<evidence type="ECO:0000259" key="8">
    <source>
        <dbReference type="Pfam" id="PF18158"/>
    </source>
</evidence>
<dbReference type="SUPFAM" id="SSF56645">
    <property type="entry name" value="Acyl-CoA dehydrogenase NM domain-like"/>
    <property type="match status" value="1"/>
</dbReference>
<evidence type="ECO:0000256" key="5">
    <source>
        <dbReference type="RuleBase" id="RU362125"/>
    </source>
</evidence>
<dbReference type="Pfam" id="PF00441">
    <property type="entry name" value="Acyl-CoA_dh_1"/>
    <property type="match status" value="1"/>
</dbReference>
<evidence type="ECO:0000313" key="9">
    <source>
        <dbReference type="EMBL" id="MDR6224984.1"/>
    </source>
</evidence>